<dbReference type="AlphaFoldDB" id="A0A7R7DRA6"/>
<dbReference type="RefSeq" id="WP_203962722.1">
    <property type="nucleotide sequence ID" value="NZ_AP023355.1"/>
</dbReference>
<evidence type="ECO:0000256" key="1">
    <source>
        <dbReference type="SAM" id="MobiDB-lite"/>
    </source>
</evidence>
<evidence type="ECO:0000259" key="2">
    <source>
        <dbReference type="Pfam" id="PF03457"/>
    </source>
</evidence>
<dbReference type="EMBL" id="AP023355">
    <property type="protein sequence ID" value="BCJ36327.1"/>
    <property type="molecule type" value="Genomic_DNA"/>
</dbReference>
<name>A0A7R7DRA6_9ACTN</name>
<dbReference type="KEGG" id="atl:Athai_38300"/>
<feature type="region of interest" description="Disordered" evidence="1">
    <location>
        <begin position="435"/>
        <end position="479"/>
    </location>
</feature>
<gene>
    <name evidence="3" type="ORF">Athai_38300</name>
</gene>
<dbReference type="Pfam" id="PF03457">
    <property type="entry name" value="HA"/>
    <property type="match status" value="1"/>
</dbReference>
<dbReference type="Proteomes" id="UP000611640">
    <property type="component" value="Chromosome"/>
</dbReference>
<evidence type="ECO:0000313" key="3">
    <source>
        <dbReference type="EMBL" id="BCJ36327.1"/>
    </source>
</evidence>
<accession>A0A7R7DRA6</accession>
<feature type="compositionally biased region" description="Basic residues" evidence="1">
    <location>
        <begin position="449"/>
        <end position="459"/>
    </location>
</feature>
<feature type="domain" description="Helicase-associated" evidence="2">
    <location>
        <begin position="33"/>
        <end position="93"/>
    </location>
</feature>
<dbReference type="Gene3D" id="6.10.140.530">
    <property type="match status" value="1"/>
</dbReference>
<reference evidence="3 4" key="1">
    <citation type="submission" date="2020-08" db="EMBL/GenBank/DDBJ databases">
        <title>Whole genome shotgun sequence of Actinocatenispora thailandica NBRC 105041.</title>
        <authorList>
            <person name="Komaki H."/>
            <person name="Tamura T."/>
        </authorList>
    </citation>
    <scope>NUCLEOTIDE SEQUENCE [LARGE SCALE GENOMIC DNA]</scope>
    <source>
        <strain evidence="3 4">NBRC 105041</strain>
    </source>
</reference>
<organism evidence="3 4">
    <name type="scientific">Actinocatenispora thailandica</name>
    <dbReference type="NCBI Taxonomy" id="227318"/>
    <lineage>
        <taxon>Bacteria</taxon>
        <taxon>Bacillati</taxon>
        <taxon>Actinomycetota</taxon>
        <taxon>Actinomycetes</taxon>
        <taxon>Micromonosporales</taxon>
        <taxon>Micromonosporaceae</taxon>
        <taxon>Actinocatenispora</taxon>
    </lineage>
</organism>
<proteinExistence type="predicted"/>
<feature type="compositionally biased region" description="Pro residues" evidence="1">
    <location>
        <begin position="13"/>
        <end position="23"/>
    </location>
</feature>
<feature type="region of interest" description="Disordered" evidence="1">
    <location>
        <begin position="1"/>
        <end position="30"/>
    </location>
</feature>
<evidence type="ECO:0000313" key="4">
    <source>
        <dbReference type="Proteomes" id="UP000611640"/>
    </source>
</evidence>
<dbReference type="InterPro" id="IPR005114">
    <property type="entry name" value="Helicase_assoc"/>
</dbReference>
<keyword evidence="4" id="KW-1185">Reference proteome</keyword>
<sequence length="479" mass="52350">MAAPARTRQAPNRPLPATGPRPAPAGATRPLPASFATALAALRAYAAAHGDCYPPRDTLMPDGRNLATWVSNVRYAYHRGTLAAERATALAAVPGWVWRSKRPRRRLDTGLSRWSVGYPALVAWIRARGTIPPVGALDADGYRVGRFARNCRQHRDRLRPEQRDALLALPGWRWDISAARRKDRTDRLDALRTFVTTHHHLPQLDAADPAERVLAGWARRSHAGIAGELAAIRRAAVPDTWLRRYRLAAAGDTGKSTVEWMSRQRAALRAGTMPEPHRALFGRIRGRQEQRWYQRVEQLRGLLAAGRHPDESAQGWLTRQHRRAANGTLTAEQAAELAALADQVAAFRAAHPRRRTAVDCQGPGCTARIQPPARGRAPRYCGPACATAARGRPAATSPAARSAAALIRLVPALQRVAAGQLSGLPALTRRVQRATDSLAGTHPGPPPAARRRVRRRWRTRSAGPSSPQRTVGPATDPVR</sequence>
<protein>
    <recommendedName>
        <fullName evidence="2">Helicase-associated domain-containing protein</fullName>
    </recommendedName>
</protein>